<dbReference type="VEuPathDB" id="FungiDB:ASPSYDRAFT_135864"/>
<protein>
    <recommendedName>
        <fullName evidence="2">EthD domain-containing protein</fullName>
    </recommendedName>
</protein>
<gene>
    <name evidence="3" type="ORF">ASPSYDRAFT_135864</name>
</gene>
<dbReference type="RefSeq" id="XP_040698332.1">
    <property type="nucleotide sequence ID" value="XM_040840733.1"/>
</dbReference>
<dbReference type="Gene3D" id="3.30.70.100">
    <property type="match status" value="1"/>
</dbReference>
<dbReference type="OrthoDB" id="3454835at2759"/>
<sequence>MGSQNRPAKILPRPTSPLIRVSFFFTRHPSMSQWEFESHWRETHGRLAVASKAFSDAKIQQYSQIHNSRALNEEAAKTGLPLVEFDWDACSEMYVKNWEDYLVFATSDEMRDILGPDGARIMDPAKGVKVMVTKVDPLFMKSAL</sequence>
<accession>A0A1L9T515</accession>
<dbReference type="STRING" id="1036612.A0A1L9T515"/>
<reference evidence="4" key="1">
    <citation type="journal article" date="2017" name="Genome Biol.">
        <title>Comparative genomics reveals high biological diversity and specific adaptations in the industrially and medically important fungal genus Aspergillus.</title>
        <authorList>
            <person name="de Vries R.P."/>
            <person name="Riley R."/>
            <person name="Wiebenga A."/>
            <person name="Aguilar-Osorio G."/>
            <person name="Amillis S."/>
            <person name="Uchima C.A."/>
            <person name="Anderluh G."/>
            <person name="Asadollahi M."/>
            <person name="Askin M."/>
            <person name="Barry K."/>
            <person name="Battaglia E."/>
            <person name="Bayram O."/>
            <person name="Benocci T."/>
            <person name="Braus-Stromeyer S.A."/>
            <person name="Caldana C."/>
            <person name="Canovas D."/>
            <person name="Cerqueira G.C."/>
            <person name="Chen F."/>
            <person name="Chen W."/>
            <person name="Choi C."/>
            <person name="Clum A."/>
            <person name="Dos Santos R.A."/>
            <person name="Damasio A.R."/>
            <person name="Diallinas G."/>
            <person name="Emri T."/>
            <person name="Fekete E."/>
            <person name="Flipphi M."/>
            <person name="Freyberg S."/>
            <person name="Gallo A."/>
            <person name="Gournas C."/>
            <person name="Habgood R."/>
            <person name="Hainaut M."/>
            <person name="Harispe M.L."/>
            <person name="Henrissat B."/>
            <person name="Hilden K.S."/>
            <person name="Hope R."/>
            <person name="Hossain A."/>
            <person name="Karabika E."/>
            <person name="Karaffa L."/>
            <person name="Karanyi Z."/>
            <person name="Krasevec N."/>
            <person name="Kuo A."/>
            <person name="Kusch H."/>
            <person name="LaButti K."/>
            <person name="Lagendijk E.L."/>
            <person name="Lapidus A."/>
            <person name="Levasseur A."/>
            <person name="Lindquist E."/>
            <person name="Lipzen A."/>
            <person name="Logrieco A.F."/>
            <person name="MacCabe A."/>
            <person name="Maekelae M.R."/>
            <person name="Malavazi I."/>
            <person name="Melin P."/>
            <person name="Meyer V."/>
            <person name="Mielnichuk N."/>
            <person name="Miskei M."/>
            <person name="Molnar A.P."/>
            <person name="Mule G."/>
            <person name="Ngan C.Y."/>
            <person name="Orejas M."/>
            <person name="Orosz E."/>
            <person name="Ouedraogo J.P."/>
            <person name="Overkamp K.M."/>
            <person name="Park H.-S."/>
            <person name="Perrone G."/>
            <person name="Piumi F."/>
            <person name="Punt P.J."/>
            <person name="Ram A.F."/>
            <person name="Ramon A."/>
            <person name="Rauscher S."/>
            <person name="Record E."/>
            <person name="Riano-Pachon D.M."/>
            <person name="Robert V."/>
            <person name="Roehrig J."/>
            <person name="Ruller R."/>
            <person name="Salamov A."/>
            <person name="Salih N.S."/>
            <person name="Samson R.A."/>
            <person name="Sandor E."/>
            <person name="Sanguinetti M."/>
            <person name="Schuetze T."/>
            <person name="Sepcic K."/>
            <person name="Shelest E."/>
            <person name="Sherlock G."/>
            <person name="Sophianopoulou V."/>
            <person name="Squina F.M."/>
            <person name="Sun H."/>
            <person name="Susca A."/>
            <person name="Todd R.B."/>
            <person name="Tsang A."/>
            <person name="Unkles S.E."/>
            <person name="van de Wiele N."/>
            <person name="van Rossen-Uffink D."/>
            <person name="Oliveira J.V."/>
            <person name="Vesth T.C."/>
            <person name="Visser J."/>
            <person name="Yu J.-H."/>
            <person name="Zhou M."/>
            <person name="Andersen M.R."/>
            <person name="Archer D.B."/>
            <person name="Baker S.E."/>
            <person name="Benoit I."/>
            <person name="Brakhage A.A."/>
            <person name="Braus G.H."/>
            <person name="Fischer R."/>
            <person name="Frisvad J.C."/>
            <person name="Goldman G.H."/>
            <person name="Houbraken J."/>
            <person name="Oakley B."/>
            <person name="Pocsi I."/>
            <person name="Scazzocchio C."/>
            <person name="Seiboth B."/>
            <person name="vanKuyk P.A."/>
            <person name="Wortman J."/>
            <person name="Dyer P.S."/>
            <person name="Grigoriev I.V."/>
        </authorList>
    </citation>
    <scope>NUCLEOTIDE SEQUENCE [LARGE SCALE GENOMIC DNA]</scope>
    <source>
        <strain evidence="4">CBS 593.65</strain>
    </source>
</reference>
<dbReference type="Pfam" id="PF07110">
    <property type="entry name" value="EthD"/>
    <property type="match status" value="1"/>
</dbReference>
<evidence type="ECO:0000256" key="1">
    <source>
        <dbReference type="ARBA" id="ARBA00005986"/>
    </source>
</evidence>
<dbReference type="AlphaFoldDB" id="A0A1L9T515"/>
<evidence type="ECO:0000259" key="2">
    <source>
        <dbReference type="Pfam" id="PF07110"/>
    </source>
</evidence>
<comment type="similarity">
    <text evidence="1">Belongs to the tpcK family.</text>
</comment>
<dbReference type="GO" id="GO:0016491">
    <property type="term" value="F:oxidoreductase activity"/>
    <property type="evidence" value="ECO:0007669"/>
    <property type="project" value="InterPro"/>
</dbReference>
<dbReference type="SUPFAM" id="SSF54909">
    <property type="entry name" value="Dimeric alpha+beta barrel"/>
    <property type="match status" value="1"/>
</dbReference>
<evidence type="ECO:0000313" key="4">
    <source>
        <dbReference type="Proteomes" id="UP000184356"/>
    </source>
</evidence>
<dbReference type="InterPro" id="IPR011008">
    <property type="entry name" value="Dimeric_a/b-barrel"/>
</dbReference>
<keyword evidence="4" id="KW-1185">Reference proteome</keyword>
<organism evidence="3 4">
    <name type="scientific">Aspergillus sydowii CBS 593.65</name>
    <dbReference type="NCBI Taxonomy" id="1036612"/>
    <lineage>
        <taxon>Eukaryota</taxon>
        <taxon>Fungi</taxon>
        <taxon>Dikarya</taxon>
        <taxon>Ascomycota</taxon>
        <taxon>Pezizomycotina</taxon>
        <taxon>Eurotiomycetes</taxon>
        <taxon>Eurotiomycetidae</taxon>
        <taxon>Eurotiales</taxon>
        <taxon>Aspergillaceae</taxon>
        <taxon>Aspergillus</taxon>
        <taxon>Aspergillus subgen. Nidulantes</taxon>
    </lineage>
</organism>
<dbReference type="GeneID" id="63756806"/>
<proteinExistence type="inferred from homology"/>
<name>A0A1L9T515_9EURO</name>
<dbReference type="EMBL" id="KV878594">
    <property type="protein sequence ID" value="OJJ54526.1"/>
    <property type="molecule type" value="Genomic_DNA"/>
</dbReference>
<feature type="domain" description="EthD" evidence="2">
    <location>
        <begin position="28"/>
        <end position="124"/>
    </location>
</feature>
<dbReference type="InterPro" id="IPR009799">
    <property type="entry name" value="EthD_dom"/>
</dbReference>
<evidence type="ECO:0000313" key="3">
    <source>
        <dbReference type="EMBL" id="OJJ54526.1"/>
    </source>
</evidence>
<dbReference type="Proteomes" id="UP000184356">
    <property type="component" value="Unassembled WGS sequence"/>
</dbReference>